<keyword evidence="2" id="KW-1185">Reference proteome</keyword>
<organism evidence="1 2">
    <name type="scientific">Oceanisphaera psychrotolerans</name>
    <dbReference type="NCBI Taxonomy" id="1414654"/>
    <lineage>
        <taxon>Bacteria</taxon>
        <taxon>Pseudomonadati</taxon>
        <taxon>Pseudomonadota</taxon>
        <taxon>Gammaproteobacteria</taxon>
        <taxon>Aeromonadales</taxon>
        <taxon>Aeromonadaceae</taxon>
        <taxon>Oceanisphaera</taxon>
    </lineage>
</organism>
<comment type="caution">
    <text evidence="1">The sequence shown here is derived from an EMBL/GenBank/DDBJ whole genome shotgun (WGS) entry which is preliminary data.</text>
</comment>
<dbReference type="AlphaFoldDB" id="A0A1J4Q9F3"/>
<proteinExistence type="predicted"/>
<dbReference type="Proteomes" id="UP000243073">
    <property type="component" value="Unassembled WGS sequence"/>
</dbReference>
<name>A0A1J4Q9F3_9GAMM</name>
<gene>
    <name evidence="1" type="ORF">BFR47_07225</name>
</gene>
<evidence type="ECO:0000313" key="1">
    <source>
        <dbReference type="EMBL" id="OIN03768.1"/>
    </source>
</evidence>
<dbReference type="STRING" id="1414654.BFR47_07225"/>
<evidence type="ECO:0008006" key="3">
    <source>
        <dbReference type="Google" id="ProtNLM"/>
    </source>
</evidence>
<reference evidence="1 2" key="1">
    <citation type="submission" date="2016-07" db="EMBL/GenBank/DDBJ databases">
        <title>Draft Genome Sequence of Oceanisphaera psychrotolerans, isolated from coastal sediment samples.</title>
        <authorList>
            <person name="Zhuo S."/>
            <person name="Ruan Z."/>
        </authorList>
    </citation>
    <scope>NUCLEOTIDE SEQUENCE [LARGE SCALE GENOMIC DNA]</scope>
    <source>
        <strain evidence="1 2">LAM-WHM-ZC</strain>
    </source>
</reference>
<dbReference type="EMBL" id="MDKE01000070">
    <property type="protein sequence ID" value="OIN03768.1"/>
    <property type="molecule type" value="Genomic_DNA"/>
</dbReference>
<dbReference type="Pfam" id="PF09938">
    <property type="entry name" value="DUF2170"/>
    <property type="match status" value="1"/>
</dbReference>
<dbReference type="InterPro" id="IPR019231">
    <property type="entry name" value="DUF2170"/>
</dbReference>
<dbReference type="OrthoDB" id="6196950at2"/>
<sequence length="137" mass="15593">MDLSVIGHHLERLDEQSTTGFRFQCFPISGDVEVLKVTVEGREELPLFISVSDDQILCISYLWDERQVAPDRRQAMLEAMLDMNIPMPLSAFARLDDWYVVFGALSLNSALDDIEHELAVLSDNCLEVIEDMAEFLL</sequence>
<protein>
    <recommendedName>
        <fullName evidence="3">DUF2170 domain-containing protein</fullName>
    </recommendedName>
</protein>
<dbReference type="RefSeq" id="WP_071474157.1">
    <property type="nucleotide sequence ID" value="NZ_MDKE01000070.1"/>
</dbReference>
<accession>A0A1J4Q9F3</accession>
<evidence type="ECO:0000313" key="2">
    <source>
        <dbReference type="Proteomes" id="UP000243073"/>
    </source>
</evidence>